<name>A0ABU7ZWA5_9ACTN</name>
<sequence>MAALQEQLSGPRGDLEAEFVAPEEDAPDDVRQRLAEQMVPEVRQQHRAHPALAALGLASDRERELADSVTVHALVEFYNRAHLDVLRRVQSILVENDTAGGGERRRPAVRAAPGRRTPHLCRPRSVEPAYRNEARAAADHTDHGSLMSRWWWQ</sequence>
<evidence type="ECO:0000313" key="2">
    <source>
        <dbReference type="EMBL" id="MEH0557735.1"/>
    </source>
</evidence>
<reference evidence="2 3" key="1">
    <citation type="submission" date="2023-04" db="EMBL/GenBank/DDBJ databases">
        <title>Genomic diversity of scab-causing Streptomyces spp. in the province of Quebec, Canada.</title>
        <authorList>
            <person name="Biessy A."/>
            <person name="Cadieux M."/>
            <person name="Ciotola M."/>
            <person name="Filion M."/>
        </authorList>
    </citation>
    <scope>NUCLEOTIDE SEQUENCE [LARGE SCALE GENOMIC DNA]</scope>
    <source>
        <strain evidence="2 3">B21-103</strain>
    </source>
</reference>
<evidence type="ECO:0000256" key="1">
    <source>
        <dbReference type="SAM" id="MobiDB-lite"/>
    </source>
</evidence>
<protein>
    <submittedName>
        <fullName evidence="2">Uncharacterized protein</fullName>
    </submittedName>
</protein>
<accession>A0ABU7ZWA5</accession>
<gene>
    <name evidence="2" type="ORF">QBA37_00360</name>
</gene>
<comment type="caution">
    <text evidence="2">The sequence shown here is derived from an EMBL/GenBank/DDBJ whole genome shotgun (WGS) entry which is preliminary data.</text>
</comment>
<organism evidence="2 3">
    <name type="scientific">Streptomyces silvae</name>
    <dbReference type="NCBI Taxonomy" id="2803812"/>
    <lineage>
        <taxon>Bacteria</taxon>
        <taxon>Bacillati</taxon>
        <taxon>Actinomycetota</taxon>
        <taxon>Actinomycetes</taxon>
        <taxon>Kitasatosporales</taxon>
        <taxon>Streptomycetaceae</taxon>
        <taxon>Streptomyces</taxon>
    </lineage>
</organism>
<keyword evidence="3" id="KW-1185">Reference proteome</keyword>
<feature type="region of interest" description="Disordered" evidence="1">
    <location>
        <begin position="99"/>
        <end position="122"/>
    </location>
</feature>
<dbReference type="Proteomes" id="UP001382181">
    <property type="component" value="Unassembled WGS sequence"/>
</dbReference>
<proteinExistence type="predicted"/>
<dbReference type="EMBL" id="JARUMK010000001">
    <property type="protein sequence ID" value="MEH0557735.1"/>
    <property type="molecule type" value="Genomic_DNA"/>
</dbReference>
<evidence type="ECO:0000313" key="3">
    <source>
        <dbReference type="Proteomes" id="UP001382181"/>
    </source>
</evidence>
<feature type="region of interest" description="Disordered" evidence="1">
    <location>
        <begin position="1"/>
        <end position="27"/>
    </location>
</feature>
<dbReference type="RefSeq" id="WP_319226011.1">
    <property type="nucleotide sequence ID" value="NZ_JARUMK010000001.1"/>
</dbReference>